<evidence type="ECO:0000313" key="3">
    <source>
        <dbReference type="Proteomes" id="UP000735302"/>
    </source>
</evidence>
<sequence>MLKIEDGHSVRRAWDRALATKGKKNRRGGRGGAGKVEGRGEKKDKDKEEEEEEQEEEEEEQEEEEEEHERSTTTTISTKSGPGGNKPKLTLHFSSITHTQHKMPVRNRFYPLRRALLIYYE</sequence>
<comment type="caution">
    <text evidence="2">The sequence shown here is derived from an EMBL/GenBank/DDBJ whole genome shotgun (WGS) entry which is preliminary data.</text>
</comment>
<feature type="compositionally biased region" description="Basic and acidic residues" evidence="1">
    <location>
        <begin position="36"/>
        <end position="46"/>
    </location>
</feature>
<name>A0AAV3YFF9_9GAST</name>
<evidence type="ECO:0000256" key="1">
    <source>
        <dbReference type="SAM" id="MobiDB-lite"/>
    </source>
</evidence>
<reference evidence="2 3" key="1">
    <citation type="journal article" date="2021" name="Elife">
        <title>Chloroplast acquisition without the gene transfer in kleptoplastic sea slugs, Plakobranchus ocellatus.</title>
        <authorList>
            <person name="Maeda T."/>
            <person name="Takahashi S."/>
            <person name="Yoshida T."/>
            <person name="Shimamura S."/>
            <person name="Takaki Y."/>
            <person name="Nagai Y."/>
            <person name="Toyoda A."/>
            <person name="Suzuki Y."/>
            <person name="Arimoto A."/>
            <person name="Ishii H."/>
            <person name="Satoh N."/>
            <person name="Nishiyama T."/>
            <person name="Hasebe M."/>
            <person name="Maruyama T."/>
            <person name="Minagawa J."/>
            <person name="Obokata J."/>
            <person name="Shigenobu S."/>
        </authorList>
    </citation>
    <scope>NUCLEOTIDE SEQUENCE [LARGE SCALE GENOMIC DNA]</scope>
</reference>
<feature type="compositionally biased region" description="Acidic residues" evidence="1">
    <location>
        <begin position="47"/>
        <end position="67"/>
    </location>
</feature>
<keyword evidence="3" id="KW-1185">Reference proteome</keyword>
<accession>A0AAV3YFF9</accession>
<protein>
    <submittedName>
        <fullName evidence="2">Uncharacterized protein</fullName>
    </submittedName>
</protein>
<evidence type="ECO:0000313" key="2">
    <source>
        <dbReference type="EMBL" id="GFN81234.1"/>
    </source>
</evidence>
<dbReference type="Proteomes" id="UP000735302">
    <property type="component" value="Unassembled WGS sequence"/>
</dbReference>
<dbReference type="AlphaFoldDB" id="A0AAV3YFF9"/>
<organism evidence="2 3">
    <name type="scientific">Plakobranchus ocellatus</name>
    <dbReference type="NCBI Taxonomy" id="259542"/>
    <lineage>
        <taxon>Eukaryota</taxon>
        <taxon>Metazoa</taxon>
        <taxon>Spiralia</taxon>
        <taxon>Lophotrochozoa</taxon>
        <taxon>Mollusca</taxon>
        <taxon>Gastropoda</taxon>
        <taxon>Heterobranchia</taxon>
        <taxon>Euthyneura</taxon>
        <taxon>Panpulmonata</taxon>
        <taxon>Sacoglossa</taxon>
        <taxon>Placobranchoidea</taxon>
        <taxon>Plakobranchidae</taxon>
        <taxon>Plakobranchus</taxon>
    </lineage>
</organism>
<feature type="region of interest" description="Disordered" evidence="1">
    <location>
        <begin position="1"/>
        <end position="90"/>
    </location>
</feature>
<dbReference type="EMBL" id="BLXT01000921">
    <property type="protein sequence ID" value="GFN81234.1"/>
    <property type="molecule type" value="Genomic_DNA"/>
</dbReference>
<gene>
    <name evidence="2" type="ORF">PoB_000774000</name>
</gene>
<feature type="compositionally biased region" description="Basic and acidic residues" evidence="1">
    <location>
        <begin position="1"/>
        <end position="15"/>
    </location>
</feature>
<proteinExistence type="predicted"/>